<keyword evidence="3 5" id="KW-0548">Nucleotidyltransferase</keyword>
<proteinExistence type="inferred from homology"/>
<keyword evidence="5" id="KW-0963">Cytoplasm</keyword>
<comment type="catalytic activity">
    <reaction evidence="5">
        <text>3-deoxy-alpha-D-manno-oct-2-ulosonate + CTP = CMP-3-deoxy-beta-D-manno-octulosonate + diphosphate</text>
        <dbReference type="Rhea" id="RHEA:23448"/>
        <dbReference type="ChEBI" id="CHEBI:33019"/>
        <dbReference type="ChEBI" id="CHEBI:37563"/>
        <dbReference type="ChEBI" id="CHEBI:85986"/>
        <dbReference type="ChEBI" id="CHEBI:85987"/>
        <dbReference type="EC" id="2.7.7.38"/>
    </reaction>
</comment>
<evidence type="ECO:0000256" key="4">
    <source>
        <dbReference type="ARBA" id="ARBA00022985"/>
    </source>
</evidence>
<organism evidence="6 7">
    <name type="scientific">Candidatus Desulfacyla euxinica</name>
    <dbReference type="NCBI Taxonomy" id="2841693"/>
    <lineage>
        <taxon>Bacteria</taxon>
        <taxon>Deltaproteobacteria</taxon>
        <taxon>Candidatus Desulfacyla</taxon>
    </lineage>
</organism>
<dbReference type="Pfam" id="PF02348">
    <property type="entry name" value="CTP_transf_3"/>
    <property type="match status" value="1"/>
</dbReference>
<comment type="similarity">
    <text evidence="5">Belongs to the KdsB family.</text>
</comment>
<dbReference type="GO" id="GO:0033468">
    <property type="term" value="P:CMP-keto-3-deoxy-D-manno-octulosonic acid biosynthetic process"/>
    <property type="evidence" value="ECO:0007669"/>
    <property type="project" value="UniProtKB-UniRule"/>
</dbReference>
<evidence type="ECO:0000313" key="6">
    <source>
        <dbReference type="EMBL" id="MBC8177066.1"/>
    </source>
</evidence>
<dbReference type="UniPathway" id="UPA00358">
    <property type="reaction ID" value="UER00476"/>
</dbReference>
<dbReference type="GO" id="GO:0009103">
    <property type="term" value="P:lipopolysaccharide biosynthetic process"/>
    <property type="evidence" value="ECO:0007669"/>
    <property type="project" value="UniProtKB-UniRule"/>
</dbReference>
<dbReference type="PANTHER" id="PTHR42866:SF2">
    <property type="entry name" value="3-DEOXY-MANNO-OCTULOSONATE CYTIDYLYLTRANSFERASE, MITOCHONDRIAL"/>
    <property type="match status" value="1"/>
</dbReference>
<evidence type="ECO:0000256" key="3">
    <source>
        <dbReference type="ARBA" id="ARBA00022695"/>
    </source>
</evidence>
<dbReference type="CDD" id="cd02517">
    <property type="entry name" value="CMP-KDO-Synthetase"/>
    <property type="match status" value="1"/>
</dbReference>
<keyword evidence="2 5" id="KW-0808">Transferase</keyword>
<evidence type="ECO:0000313" key="7">
    <source>
        <dbReference type="Proteomes" id="UP000650524"/>
    </source>
</evidence>
<comment type="subcellular location">
    <subcellularLocation>
        <location evidence="5">Cytoplasm</location>
    </subcellularLocation>
    <subcellularLocation>
        <location evidence="1">Membrane</location>
    </subcellularLocation>
</comment>
<sequence length="248" mass="27986">MKIFAFIPARFDSSRFPGKPLALISGKPMIQHTYERALSCPELSAVYVATDDDRIADCVNKFGGKSVITAKTHRSGTDRIGEAALKMGLHDDDLVVNIQGDQPSFHPSVVTDLVEPLIDDRSVPMSTLKYKIRDKMDIQNPNHVKVVTDSAGFAIYFSRCSIPFCRDGRPDGVYYKHLGFYCFRMDFLMRFTSLAEGTLERLEKLEQLRALEHGYKIRVLDTIHDSIEVDIPEDVEAIEKVLETLPCL</sequence>
<dbReference type="InterPro" id="IPR029044">
    <property type="entry name" value="Nucleotide-diphossugar_trans"/>
</dbReference>
<dbReference type="NCBIfam" id="NF003950">
    <property type="entry name" value="PRK05450.1-3"/>
    <property type="match status" value="1"/>
</dbReference>
<dbReference type="GO" id="GO:0016020">
    <property type="term" value="C:membrane"/>
    <property type="evidence" value="ECO:0007669"/>
    <property type="project" value="UniProtKB-SubCell"/>
</dbReference>
<dbReference type="FunFam" id="3.90.550.10:FF:000011">
    <property type="entry name" value="3-deoxy-manno-octulosonate cytidylyltransferase"/>
    <property type="match status" value="1"/>
</dbReference>
<reference evidence="6 7" key="1">
    <citation type="submission" date="2020-08" db="EMBL/GenBank/DDBJ databases">
        <title>Bridging the membrane lipid divide: bacteria of the FCB group superphylum have the potential to synthesize archaeal ether lipids.</title>
        <authorList>
            <person name="Villanueva L."/>
            <person name="Von Meijenfeldt F.A.B."/>
            <person name="Westbye A.B."/>
            <person name="Yadav S."/>
            <person name="Hopmans E.C."/>
            <person name="Dutilh B.E."/>
            <person name="Sinninghe Damste J.S."/>
        </authorList>
    </citation>
    <scope>NUCLEOTIDE SEQUENCE [LARGE SCALE GENOMIC DNA]</scope>
    <source>
        <strain evidence="6">NIOZ-UU27</strain>
    </source>
</reference>
<dbReference type="AlphaFoldDB" id="A0A8J6T6P3"/>
<dbReference type="NCBIfam" id="NF009905">
    <property type="entry name" value="PRK13368.1"/>
    <property type="match status" value="1"/>
</dbReference>
<evidence type="ECO:0000256" key="5">
    <source>
        <dbReference type="HAMAP-Rule" id="MF_00057"/>
    </source>
</evidence>
<comment type="pathway">
    <text evidence="5">Nucleotide-sugar biosynthesis; CMP-3-deoxy-D-manno-octulosonate biosynthesis; CMP-3-deoxy-D-manno-octulosonate from 3-deoxy-D-manno-octulosonate and CTP: step 1/1.</text>
</comment>
<dbReference type="NCBIfam" id="TIGR00466">
    <property type="entry name" value="kdsB"/>
    <property type="match status" value="1"/>
</dbReference>
<dbReference type="Gene3D" id="3.90.550.10">
    <property type="entry name" value="Spore Coat Polysaccharide Biosynthesis Protein SpsA, Chain A"/>
    <property type="match status" value="1"/>
</dbReference>
<dbReference type="GO" id="GO:0008690">
    <property type="term" value="F:3-deoxy-manno-octulosonate cytidylyltransferase activity"/>
    <property type="evidence" value="ECO:0007669"/>
    <property type="project" value="UniProtKB-UniRule"/>
</dbReference>
<dbReference type="InterPro" id="IPR003329">
    <property type="entry name" value="Cytidylyl_trans"/>
</dbReference>
<dbReference type="Proteomes" id="UP000650524">
    <property type="component" value="Unassembled WGS sequence"/>
</dbReference>
<accession>A0A8J6T6P3</accession>
<dbReference type="HAMAP" id="MF_00057">
    <property type="entry name" value="KdsB"/>
    <property type="match status" value="1"/>
</dbReference>
<dbReference type="EMBL" id="JACNJD010000184">
    <property type="protein sequence ID" value="MBC8177066.1"/>
    <property type="molecule type" value="Genomic_DNA"/>
</dbReference>
<comment type="function">
    <text evidence="5">Activates KDO (a required 8-carbon sugar) for incorporation into bacterial lipopolysaccharide in Gram-negative bacteria.</text>
</comment>
<dbReference type="EC" id="2.7.7.38" evidence="5"/>
<gene>
    <name evidence="5 6" type="primary">kdsB</name>
    <name evidence="6" type="ORF">H8E19_06630</name>
</gene>
<comment type="caution">
    <text evidence="6">The sequence shown here is derived from an EMBL/GenBank/DDBJ whole genome shotgun (WGS) entry which is preliminary data.</text>
</comment>
<dbReference type="GO" id="GO:0005829">
    <property type="term" value="C:cytosol"/>
    <property type="evidence" value="ECO:0007669"/>
    <property type="project" value="TreeGrafter"/>
</dbReference>
<evidence type="ECO:0000256" key="2">
    <source>
        <dbReference type="ARBA" id="ARBA00022679"/>
    </source>
</evidence>
<dbReference type="SUPFAM" id="SSF53448">
    <property type="entry name" value="Nucleotide-diphospho-sugar transferases"/>
    <property type="match status" value="1"/>
</dbReference>
<keyword evidence="4 5" id="KW-0448">Lipopolysaccharide biosynthesis</keyword>
<dbReference type="InterPro" id="IPR004528">
    <property type="entry name" value="KdsB"/>
</dbReference>
<dbReference type="PANTHER" id="PTHR42866">
    <property type="entry name" value="3-DEOXY-MANNO-OCTULOSONATE CYTIDYLYLTRANSFERASE"/>
    <property type="match status" value="1"/>
</dbReference>
<name>A0A8J6T6P3_9DELT</name>
<dbReference type="NCBIfam" id="NF003952">
    <property type="entry name" value="PRK05450.1-5"/>
    <property type="match status" value="1"/>
</dbReference>
<evidence type="ECO:0000256" key="1">
    <source>
        <dbReference type="ARBA" id="ARBA00004370"/>
    </source>
</evidence>
<protein>
    <recommendedName>
        <fullName evidence="5">3-deoxy-manno-octulosonate cytidylyltransferase</fullName>
        <ecNumber evidence="5">2.7.7.38</ecNumber>
    </recommendedName>
    <alternativeName>
        <fullName evidence="5">CMP-2-keto-3-deoxyoctulosonic acid synthase</fullName>
        <shortName evidence="5">CKS</shortName>
        <shortName evidence="5">CMP-KDO synthase</shortName>
    </alternativeName>
</protein>